<evidence type="ECO:0000313" key="1">
    <source>
        <dbReference type="EMBL" id="SPR99526.1"/>
    </source>
</evidence>
<gene>
    <name evidence="1" type="ORF">CBM2634_A90028</name>
</gene>
<evidence type="ECO:0000313" key="2">
    <source>
        <dbReference type="Proteomes" id="UP000256805"/>
    </source>
</evidence>
<dbReference type="RefSeq" id="WP_116382328.1">
    <property type="nucleotide sequence ID" value="NZ_LS483233.1"/>
</dbReference>
<protein>
    <submittedName>
        <fullName evidence="1">Uncharacterized protein</fullName>
    </submittedName>
</protein>
<accession>A0A375J7C9</accession>
<name>A0A375J7C9_9BURK</name>
<sequence>MSSIQTTICEAASVVIKPVNFQLHSYEGKTYWFATQTLEVTTHDGHQCSITIHLQEGLNVLMAGDPVVFPPVPASAGEPA</sequence>
<dbReference type="Proteomes" id="UP000256805">
    <property type="component" value="Unassembled WGS sequence"/>
</dbReference>
<proteinExistence type="predicted"/>
<dbReference type="AlphaFoldDB" id="A0A375J7C9"/>
<reference evidence="1 2" key="1">
    <citation type="submission" date="2018-01" db="EMBL/GenBank/DDBJ databases">
        <authorList>
            <person name="Gaut B.S."/>
            <person name="Morton B.R."/>
            <person name="Clegg M.T."/>
            <person name="Duvall M.R."/>
        </authorList>
    </citation>
    <scope>NUCLEOTIDE SEQUENCE [LARGE SCALE GENOMIC DNA]</scope>
    <source>
        <strain evidence="1">Cupriavidus taiwanensis cmp 52</strain>
    </source>
</reference>
<dbReference type="EMBL" id="OVTA01000031">
    <property type="protein sequence ID" value="SPR99526.1"/>
    <property type="molecule type" value="Genomic_DNA"/>
</dbReference>
<organism evidence="1 2">
    <name type="scientific">Cupriavidus taiwanensis</name>
    <dbReference type="NCBI Taxonomy" id="164546"/>
    <lineage>
        <taxon>Bacteria</taxon>
        <taxon>Pseudomonadati</taxon>
        <taxon>Pseudomonadota</taxon>
        <taxon>Betaproteobacteria</taxon>
        <taxon>Burkholderiales</taxon>
        <taxon>Burkholderiaceae</taxon>
        <taxon>Cupriavidus</taxon>
    </lineage>
</organism>